<keyword evidence="1" id="KW-1133">Transmembrane helix</keyword>
<keyword evidence="1" id="KW-0812">Transmembrane</keyword>
<organism evidence="2">
    <name type="scientific">Bosea sp. NBC_00436</name>
    <dbReference type="NCBI Taxonomy" id="2969620"/>
    <lineage>
        <taxon>Bacteria</taxon>
        <taxon>Pseudomonadati</taxon>
        <taxon>Pseudomonadota</taxon>
        <taxon>Alphaproteobacteria</taxon>
        <taxon>Hyphomicrobiales</taxon>
        <taxon>Boseaceae</taxon>
        <taxon>Bosea</taxon>
    </lineage>
</organism>
<name>A0A9E7ZXB9_9HYPH</name>
<proteinExistence type="predicted"/>
<reference evidence="2" key="1">
    <citation type="submission" date="2022-08" db="EMBL/GenBank/DDBJ databases">
        <title>Complete Genome Sequences of 2 Bosea sp. soil isolates.</title>
        <authorList>
            <person name="Alvarez Arevalo M."/>
            <person name="Sterndorff E.B."/>
            <person name="Faurdal D."/>
            <person name="Joergensen T.S."/>
            <person name="Weber T."/>
        </authorList>
    </citation>
    <scope>NUCLEOTIDE SEQUENCE</scope>
    <source>
        <strain evidence="2">NBC_00436</strain>
    </source>
</reference>
<dbReference type="AlphaFoldDB" id="A0A9E7ZXB9"/>
<sequence length="59" mass="6577">MAAEPKPPTRRKPKSPHFVQFRSKWIEGTATGHGIFVLPVLTGIIAIIVLNLAAIMWLR</sequence>
<accession>A0A9E7ZXB9</accession>
<gene>
    <name evidence="2" type="ORF">NWE54_09385</name>
</gene>
<keyword evidence="1" id="KW-0472">Membrane</keyword>
<feature type="transmembrane region" description="Helical" evidence="1">
    <location>
        <begin position="35"/>
        <end position="58"/>
    </location>
</feature>
<evidence type="ECO:0000313" key="2">
    <source>
        <dbReference type="EMBL" id="UZF88971.1"/>
    </source>
</evidence>
<evidence type="ECO:0000256" key="1">
    <source>
        <dbReference type="SAM" id="Phobius"/>
    </source>
</evidence>
<dbReference type="EMBL" id="CP102774">
    <property type="protein sequence ID" value="UZF88971.1"/>
    <property type="molecule type" value="Genomic_DNA"/>
</dbReference>
<protein>
    <submittedName>
        <fullName evidence="2">Uncharacterized protein</fullName>
    </submittedName>
</protein>